<evidence type="ECO:0000256" key="2">
    <source>
        <dbReference type="ARBA" id="ARBA00022741"/>
    </source>
</evidence>
<gene>
    <name evidence="6" type="ORF">EOD39_22095</name>
</gene>
<dbReference type="PANTHER" id="PTHR32341:SF17">
    <property type="entry name" value="IRG-TYPE G DOMAIN-CONTAINING PROTEIN"/>
    <property type="match status" value="1"/>
</dbReference>
<dbReference type="PANTHER" id="PTHR32341">
    <property type="entry name" value="INTERFERON-INDUCIBLE GTPASE"/>
    <property type="match status" value="1"/>
</dbReference>
<evidence type="ECO:0000256" key="4">
    <source>
        <dbReference type="ARBA" id="ARBA00023134"/>
    </source>
</evidence>
<dbReference type="GO" id="GO:0005525">
    <property type="term" value="F:GTP binding"/>
    <property type="evidence" value="ECO:0007669"/>
    <property type="project" value="UniProtKB-KW"/>
</dbReference>
<evidence type="ECO:0000256" key="1">
    <source>
        <dbReference type="ARBA" id="ARBA00005429"/>
    </source>
</evidence>
<sequence length="420" mass="46244">MTRLQTISERELGEMSALVQSRVLTEVVSQVQTLLNKLGTASLDIAVTGESGAGKSTFINAFRGLGDEDKGSARTGVIETTREVAVYQHPSLPTIRLWDLPGIGTPDFRPERYLEDVNLERYDFFIIVASERFKENHALLARSIGSMGKKFYFVRTKVDSDLASSRRQQPSSFNEAGILDRIRGDCARSLERSGAGCASVFLTGCASVFLISGFEPHKYDFTRLRDTLERELEGYKRHVFLLALPNLSCAYVEKKKQALSGTVWKTALSACLAAAVPGAALHCNVDMLMQTLRSFQGHFGLDPESLRRLADRTEKPYEALRAAVRSSLAEDLSAQRVVELLRQAALGQQVLTRVVESRVPVLGSIANGGVSFAATHYILSTALNELAEDAKRVIGTALEERKGETEPEFQVPDPGFFAYD</sequence>
<feature type="domain" description="IRG-type G" evidence="5">
    <location>
        <begin position="41"/>
        <end position="231"/>
    </location>
</feature>
<keyword evidence="7" id="KW-1185">Reference proteome</keyword>
<evidence type="ECO:0000259" key="5">
    <source>
        <dbReference type="PROSITE" id="PS51716"/>
    </source>
</evidence>
<dbReference type="GO" id="GO:0016020">
    <property type="term" value="C:membrane"/>
    <property type="evidence" value="ECO:0007669"/>
    <property type="project" value="InterPro"/>
</dbReference>
<protein>
    <submittedName>
        <fullName evidence="6">Interferon-inducible GTPase 5</fullName>
    </submittedName>
</protein>
<dbReference type="GO" id="GO:0003924">
    <property type="term" value="F:GTPase activity"/>
    <property type="evidence" value="ECO:0007669"/>
    <property type="project" value="TreeGrafter"/>
</dbReference>
<dbReference type="FunFam" id="3.40.50.300:FF:000541">
    <property type="entry name" value="Immunity related GTPase M"/>
    <property type="match status" value="1"/>
</dbReference>
<dbReference type="InterPro" id="IPR007743">
    <property type="entry name" value="Immunity-related_GTPase-like"/>
</dbReference>
<evidence type="ECO:0000313" key="7">
    <source>
        <dbReference type="Proteomes" id="UP000289886"/>
    </source>
</evidence>
<dbReference type="PROSITE" id="PS51716">
    <property type="entry name" value="G_IRG"/>
    <property type="match status" value="1"/>
</dbReference>
<dbReference type="SUPFAM" id="SSF52540">
    <property type="entry name" value="P-loop containing nucleoside triphosphate hydrolases"/>
    <property type="match status" value="1"/>
</dbReference>
<proteinExistence type="inferred from homology"/>
<comment type="caution">
    <text evidence="6">The sequence shown here is derived from an EMBL/GenBank/DDBJ whole genome shotgun (WGS) entry which is preliminary data.</text>
</comment>
<evidence type="ECO:0000313" key="6">
    <source>
        <dbReference type="EMBL" id="RXM90541.1"/>
    </source>
</evidence>
<keyword evidence="3" id="KW-0378">Hydrolase</keyword>
<keyword evidence="4" id="KW-0342">GTP-binding</keyword>
<dbReference type="EMBL" id="SCEB01019951">
    <property type="protein sequence ID" value="RXM90541.1"/>
    <property type="molecule type" value="Genomic_DNA"/>
</dbReference>
<keyword evidence="2" id="KW-0547">Nucleotide-binding</keyword>
<comment type="similarity">
    <text evidence="1">Belongs to the TRAFAC class dynamin-like GTPase superfamily. IRG family.</text>
</comment>
<dbReference type="InterPro" id="IPR030385">
    <property type="entry name" value="G_IRG_dom"/>
</dbReference>
<dbReference type="InterPro" id="IPR051515">
    <property type="entry name" value="IRG"/>
</dbReference>
<dbReference type="Pfam" id="PF05049">
    <property type="entry name" value="IIGP"/>
    <property type="match status" value="1"/>
</dbReference>
<reference evidence="6 7" key="1">
    <citation type="submission" date="2019-01" db="EMBL/GenBank/DDBJ databases">
        <title>Draft Genome and Complete Hox-Cluster Characterization of the Sterlet Sturgeon (Acipenser ruthenus).</title>
        <authorList>
            <person name="Wei Q."/>
        </authorList>
    </citation>
    <scope>NUCLEOTIDE SEQUENCE [LARGE SCALE GENOMIC DNA]</scope>
    <source>
        <strain evidence="6">WHYD16114868_AA</strain>
        <tissue evidence="6">Blood</tissue>
    </source>
</reference>
<dbReference type="InterPro" id="IPR027417">
    <property type="entry name" value="P-loop_NTPase"/>
</dbReference>
<evidence type="ECO:0000256" key="3">
    <source>
        <dbReference type="ARBA" id="ARBA00022801"/>
    </source>
</evidence>
<dbReference type="AlphaFoldDB" id="A0A444UQU7"/>
<accession>A0A444UQU7</accession>
<organism evidence="6 7">
    <name type="scientific">Acipenser ruthenus</name>
    <name type="common">Sterlet sturgeon</name>
    <dbReference type="NCBI Taxonomy" id="7906"/>
    <lineage>
        <taxon>Eukaryota</taxon>
        <taxon>Metazoa</taxon>
        <taxon>Chordata</taxon>
        <taxon>Craniata</taxon>
        <taxon>Vertebrata</taxon>
        <taxon>Euteleostomi</taxon>
        <taxon>Actinopterygii</taxon>
        <taxon>Chondrostei</taxon>
        <taxon>Acipenseriformes</taxon>
        <taxon>Acipenseridae</taxon>
        <taxon>Acipenser</taxon>
    </lineage>
</organism>
<dbReference type="Proteomes" id="UP000289886">
    <property type="component" value="Unassembled WGS sequence"/>
</dbReference>
<name>A0A444UQU7_ACIRT</name>
<dbReference type="Gene3D" id="3.40.50.300">
    <property type="entry name" value="P-loop containing nucleotide triphosphate hydrolases"/>
    <property type="match status" value="1"/>
</dbReference>